<dbReference type="SUPFAM" id="SSF51604">
    <property type="entry name" value="Enolase C-terminal domain-like"/>
    <property type="match status" value="1"/>
</dbReference>
<dbReference type="InterPro" id="IPR022662">
    <property type="entry name" value="MeAsp_NH4-lyase_C"/>
</dbReference>
<proteinExistence type="predicted"/>
<dbReference type="AlphaFoldDB" id="A0A3B0WHA1"/>
<accession>A0A3B0WHA1</accession>
<reference evidence="2" key="1">
    <citation type="submission" date="2018-06" db="EMBL/GenBank/DDBJ databases">
        <authorList>
            <person name="Zhirakovskaya E."/>
        </authorList>
    </citation>
    <scope>NUCLEOTIDE SEQUENCE</scope>
</reference>
<protein>
    <recommendedName>
        <fullName evidence="1">Methylaspartate ammonia-lyase C-terminal domain-containing protein</fullName>
    </recommendedName>
</protein>
<evidence type="ECO:0000313" key="2">
    <source>
        <dbReference type="EMBL" id="VAW42944.1"/>
    </source>
</evidence>
<evidence type="ECO:0000259" key="1">
    <source>
        <dbReference type="Pfam" id="PF07476"/>
    </source>
</evidence>
<sequence>MTNSPTISSLLTTQALAENGRSQLSVGLQLSNGQQFWANCVVVAAASRQEATASFDRAQAVETVQQRVRPLWQDQPATQFRPLAQQLAQLVVPFSYRQIVQPTPKPQLAPGTLSRRSLISGFMAEDAPLPEPSEELLIVERPLHPALQYGLTVVLLQAVAQVNKLSIAALVAKEYELALPETAVPLQIPLNDDAIQTAQTILTTDVAALGYTTGKNEYKAALGAKGERLQRHIRQIAAWLPTVADDFQPALHLDLGGSLGNLFENDSGKLLGALYGLEHAAKPYQLQVQNSAWLDGREAQLAHLRKLNSYLTMRQMTLKLVADAWVDSAADAKLFANPEICQMIHIELPRLGNLEAGITAVSHSLSQNQQVILSGETTPLTSHIGFVTRPTQLSGPPQLHYNVMQQLLAAVSHRGKRE</sequence>
<feature type="domain" description="Methylaspartate ammonia-lyase C-terminal" evidence="1">
    <location>
        <begin position="183"/>
        <end position="392"/>
    </location>
</feature>
<dbReference type="Pfam" id="PF07476">
    <property type="entry name" value="MAAL_C"/>
    <property type="match status" value="1"/>
</dbReference>
<gene>
    <name evidence="2" type="ORF">MNBD_CHLOROFLEXI01-4343</name>
</gene>
<dbReference type="InterPro" id="IPR029017">
    <property type="entry name" value="Enolase-like_N"/>
</dbReference>
<dbReference type="Gene3D" id="3.30.390.10">
    <property type="entry name" value="Enolase-like, N-terminal domain"/>
    <property type="match status" value="2"/>
</dbReference>
<organism evidence="2">
    <name type="scientific">hydrothermal vent metagenome</name>
    <dbReference type="NCBI Taxonomy" id="652676"/>
    <lineage>
        <taxon>unclassified sequences</taxon>
        <taxon>metagenomes</taxon>
        <taxon>ecological metagenomes</taxon>
    </lineage>
</organism>
<dbReference type="InterPro" id="IPR036849">
    <property type="entry name" value="Enolase-like_C_sf"/>
</dbReference>
<dbReference type="EMBL" id="UOEU01000988">
    <property type="protein sequence ID" value="VAW42944.1"/>
    <property type="molecule type" value="Genomic_DNA"/>
</dbReference>
<dbReference type="Gene3D" id="3.20.20.120">
    <property type="entry name" value="Enolase-like C-terminal domain"/>
    <property type="match status" value="1"/>
</dbReference>
<name>A0A3B0WHA1_9ZZZZ</name>